<reference evidence="2" key="1">
    <citation type="submission" date="2022-07" db="EMBL/GenBank/DDBJ databases">
        <title>Phylogenomic reconstructions and comparative analyses of Kickxellomycotina fungi.</title>
        <authorList>
            <person name="Reynolds N.K."/>
            <person name="Stajich J.E."/>
            <person name="Barry K."/>
            <person name="Grigoriev I.V."/>
            <person name="Crous P."/>
            <person name="Smith M.E."/>
        </authorList>
    </citation>
    <scope>NUCLEOTIDE SEQUENCE</scope>
    <source>
        <strain evidence="2">NBRC 100468</strain>
    </source>
</reference>
<dbReference type="AlphaFoldDB" id="A0A9W8A0D4"/>
<keyword evidence="3" id="KW-1185">Reference proteome</keyword>
<dbReference type="EMBL" id="JANBPU010000101">
    <property type="protein sequence ID" value="KAJ1916492.1"/>
    <property type="molecule type" value="Genomic_DNA"/>
</dbReference>
<gene>
    <name evidence="2" type="ORF">H4219_003758</name>
</gene>
<evidence type="ECO:0000313" key="2">
    <source>
        <dbReference type="EMBL" id="KAJ1916492.1"/>
    </source>
</evidence>
<feature type="region of interest" description="Disordered" evidence="1">
    <location>
        <begin position="79"/>
        <end position="112"/>
    </location>
</feature>
<dbReference type="Proteomes" id="UP001150538">
    <property type="component" value="Unassembled WGS sequence"/>
</dbReference>
<proteinExistence type="predicted"/>
<name>A0A9W8A0D4_9FUNG</name>
<feature type="compositionally biased region" description="Polar residues" evidence="1">
    <location>
        <begin position="101"/>
        <end position="111"/>
    </location>
</feature>
<evidence type="ECO:0000256" key="1">
    <source>
        <dbReference type="SAM" id="MobiDB-lite"/>
    </source>
</evidence>
<protein>
    <submittedName>
        <fullName evidence="2">Uncharacterized protein</fullName>
    </submittedName>
</protein>
<organism evidence="2 3">
    <name type="scientific">Mycoemilia scoparia</name>
    <dbReference type="NCBI Taxonomy" id="417184"/>
    <lineage>
        <taxon>Eukaryota</taxon>
        <taxon>Fungi</taxon>
        <taxon>Fungi incertae sedis</taxon>
        <taxon>Zoopagomycota</taxon>
        <taxon>Kickxellomycotina</taxon>
        <taxon>Kickxellomycetes</taxon>
        <taxon>Kickxellales</taxon>
        <taxon>Kickxellaceae</taxon>
        <taxon>Mycoemilia</taxon>
    </lineage>
</organism>
<sequence>MFWVAKTDNKRNNRNESFCQLIDWFTQDGTLSLEFGIIMYKKLQYYMAIYEKGQYDLAFKKRVLETAAIYGASLPSRIRRSRSHNPTNNNNPRKINTNYNGASTSANTNRYNNDRNEIEEGSVVAIVPYEEAILETAQHINYWLHKLHTDEEPNIPQYCIENFRYTDKPLIGCRIGMVTHRTGDIKNSILSVIRDRQKEIEMAIQMGDHYVDDGLYILDVDQVKTNFAEKVKRFYGSHVYNSGGNDFHEDYIKNEQLALEYIHYDANPLGASRAGEFYRKERLKKLIEWVMEEAVRRLTPFTKD</sequence>
<feature type="compositionally biased region" description="Low complexity" evidence="1">
    <location>
        <begin position="84"/>
        <end position="100"/>
    </location>
</feature>
<comment type="caution">
    <text evidence="2">The sequence shown here is derived from an EMBL/GenBank/DDBJ whole genome shotgun (WGS) entry which is preliminary data.</text>
</comment>
<accession>A0A9W8A0D4</accession>
<evidence type="ECO:0000313" key="3">
    <source>
        <dbReference type="Proteomes" id="UP001150538"/>
    </source>
</evidence>